<reference evidence="2" key="1">
    <citation type="submission" date="2021-12" db="EMBL/GenBank/DDBJ databases">
        <authorList>
            <person name="King R."/>
        </authorList>
    </citation>
    <scope>NUCLEOTIDE SEQUENCE</scope>
</reference>
<dbReference type="SUPFAM" id="SSF56973">
    <property type="entry name" value="Aerolisin/ETX pore-forming domain"/>
    <property type="match status" value="1"/>
</dbReference>
<dbReference type="EMBL" id="LR824029">
    <property type="protein sequence ID" value="CAH0598768.1"/>
    <property type="molecule type" value="Genomic_DNA"/>
</dbReference>
<dbReference type="Gene3D" id="2.170.15.10">
    <property type="entry name" value="Proaerolysin, chain A, domain 3"/>
    <property type="match status" value="1"/>
</dbReference>
<keyword evidence="3" id="KW-1185">Reference proteome</keyword>
<feature type="signal peptide" evidence="1">
    <location>
        <begin position="1"/>
        <end position="15"/>
    </location>
</feature>
<organism evidence="2 3">
    <name type="scientific">Chrysodeixis includens</name>
    <name type="common">Soybean looper</name>
    <name type="synonym">Pseudoplusia includens</name>
    <dbReference type="NCBI Taxonomy" id="689277"/>
    <lineage>
        <taxon>Eukaryota</taxon>
        <taxon>Metazoa</taxon>
        <taxon>Ecdysozoa</taxon>
        <taxon>Arthropoda</taxon>
        <taxon>Hexapoda</taxon>
        <taxon>Insecta</taxon>
        <taxon>Pterygota</taxon>
        <taxon>Neoptera</taxon>
        <taxon>Endopterygota</taxon>
        <taxon>Lepidoptera</taxon>
        <taxon>Glossata</taxon>
        <taxon>Ditrysia</taxon>
        <taxon>Noctuoidea</taxon>
        <taxon>Noctuidae</taxon>
        <taxon>Plusiinae</taxon>
        <taxon>Chrysodeixis</taxon>
    </lineage>
</organism>
<feature type="chain" id="PRO_5040460576" description="Spherulin-2A" evidence="1">
    <location>
        <begin position="16"/>
        <end position="298"/>
    </location>
</feature>
<dbReference type="CDD" id="cd20235">
    <property type="entry name" value="PFM_spherulin-2a-like"/>
    <property type="match status" value="1"/>
</dbReference>
<proteinExistence type="predicted"/>
<sequence length="298" mass="32677">MKTFAFLLLPALVFAKIEVDITASDDEAQRQVHVSGSNVDIISDLEIDTFQLSDANLKSAVRSYFGSQPDDVFVKSPTPWGDLYITNGWKQVNRVLKPVKASILSVVSKPKLVMTHEFNNTSSQNATFEARMRQEVENTIASSWERRGEIAASNYIKYGLDMKAMSVAGQATISYVSQWGANVMKSQTVSVGSETAITVNLEPNQKVTAQLYATRVSMTVQIDYEASLLGSVAVNFADGYKGHHFWSFDINKVLTAGGIVPSVPSSEVIDIGFYAESKVVIVDALTNEVLYTLPLTNL</sequence>
<gene>
    <name evidence="2" type="ORF">CINC_LOCUS8408</name>
</gene>
<evidence type="ECO:0000256" key="1">
    <source>
        <dbReference type="SAM" id="SignalP"/>
    </source>
</evidence>
<evidence type="ECO:0008006" key="4">
    <source>
        <dbReference type="Google" id="ProtNLM"/>
    </source>
</evidence>
<dbReference type="Proteomes" id="UP001154114">
    <property type="component" value="Chromosome 26"/>
</dbReference>
<evidence type="ECO:0000313" key="3">
    <source>
        <dbReference type="Proteomes" id="UP001154114"/>
    </source>
</evidence>
<dbReference type="AlphaFoldDB" id="A0A9P0BZW8"/>
<name>A0A9P0BZW8_CHRIL</name>
<keyword evidence="1" id="KW-0732">Signal</keyword>
<dbReference type="OrthoDB" id="7405779at2759"/>
<accession>A0A9P0BZW8</accession>
<protein>
    <recommendedName>
        <fullName evidence="4">Spherulin-2A</fullName>
    </recommendedName>
</protein>
<evidence type="ECO:0000313" key="2">
    <source>
        <dbReference type="EMBL" id="CAH0598768.1"/>
    </source>
</evidence>